<gene>
    <name evidence="2" type="ORF">MCHLO_11427</name>
</gene>
<keyword evidence="3" id="KW-1185">Reference proteome</keyword>
<organism evidence="2 3">
    <name type="scientific">Mycena chlorophos</name>
    <name type="common">Agaric fungus</name>
    <name type="synonym">Agaricus chlorophos</name>
    <dbReference type="NCBI Taxonomy" id="658473"/>
    <lineage>
        <taxon>Eukaryota</taxon>
        <taxon>Fungi</taxon>
        <taxon>Dikarya</taxon>
        <taxon>Basidiomycota</taxon>
        <taxon>Agaricomycotina</taxon>
        <taxon>Agaricomycetes</taxon>
        <taxon>Agaricomycetidae</taxon>
        <taxon>Agaricales</taxon>
        <taxon>Marasmiineae</taxon>
        <taxon>Mycenaceae</taxon>
        <taxon>Mycena</taxon>
    </lineage>
</organism>
<sequence>MARTRSCRVCRPTLKGKAFVGSIPLPKRLQRADAVLNGPHASNPPIFAIVALPDGVGYAIELREVHRAERVETLCDVFGVKSLDELCAQLASYGFREIRDADNPGDVIFTHKLFSSPTFRRDALGAYTKQAMMVAAAPARAGFKAPAAGAARNLKATKLAKGAAKSKAKANKGAVNAVKRGQTQSKPKKAELSNVMDVDNAEEESDDELDLIKKSKEKRQQKANPIVLKNNAIAPQPAVGVDASGTAHLSIQFTGIAHLTLKIDNSALFKDGDAQEM</sequence>
<proteinExistence type="predicted"/>
<feature type="region of interest" description="Disordered" evidence="1">
    <location>
        <begin position="165"/>
        <end position="190"/>
    </location>
</feature>
<protein>
    <submittedName>
        <fullName evidence="2">Uncharacterized protein</fullName>
    </submittedName>
</protein>
<dbReference type="EMBL" id="DF848705">
    <property type="protein sequence ID" value="GAT54584.1"/>
    <property type="molecule type" value="Genomic_DNA"/>
</dbReference>
<dbReference type="Proteomes" id="UP000815677">
    <property type="component" value="Unassembled WGS sequence"/>
</dbReference>
<evidence type="ECO:0000256" key="1">
    <source>
        <dbReference type="SAM" id="MobiDB-lite"/>
    </source>
</evidence>
<name>A0ABQ0LTZ9_MYCCL</name>
<evidence type="ECO:0000313" key="2">
    <source>
        <dbReference type="EMBL" id="GAT54584.1"/>
    </source>
</evidence>
<evidence type="ECO:0000313" key="3">
    <source>
        <dbReference type="Proteomes" id="UP000815677"/>
    </source>
</evidence>
<accession>A0ABQ0LTZ9</accession>
<reference evidence="2" key="1">
    <citation type="submission" date="2014-09" db="EMBL/GenBank/DDBJ databases">
        <title>Genome sequence of the luminous mushroom Mycena chlorophos for searching fungal bioluminescence genes.</title>
        <authorList>
            <person name="Tanaka Y."/>
            <person name="Kasuga D."/>
            <person name="Oba Y."/>
            <person name="Hase S."/>
            <person name="Sato K."/>
            <person name="Oba Y."/>
            <person name="Sakakibara Y."/>
        </authorList>
    </citation>
    <scope>NUCLEOTIDE SEQUENCE</scope>
</reference>